<feature type="region of interest" description="Disordered" evidence="1">
    <location>
        <begin position="1"/>
        <end position="34"/>
    </location>
</feature>
<evidence type="ECO:0000313" key="2">
    <source>
        <dbReference type="EMBL" id="TGE29716.1"/>
    </source>
</evidence>
<dbReference type="Proteomes" id="UP000298471">
    <property type="component" value="Unassembled WGS sequence"/>
</dbReference>
<name>A0A4Z0QJM5_9BACT</name>
<gene>
    <name evidence="2" type="ORF">E5K02_09735</name>
</gene>
<proteinExistence type="predicted"/>
<accession>A0A4Z0QJM5</accession>
<sequence>MAKGFTPEGLAGRIITPGPKPPTDRPRYMAAESKTEPGLWHCKINSMSPERWRALELLLKQHGFHPY</sequence>
<keyword evidence="3" id="KW-1185">Reference proteome</keyword>
<dbReference type="EMBL" id="SRMB01000001">
    <property type="protein sequence ID" value="TGE29716.1"/>
    <property type="molecule type" value="Genomic_DNA"/>
</dbReference>
<evidence type="ECO:0000313" key="3">
    <source>
        <dbReference type="Proteomes" id="UP000298471"/>
    </source>
</evidence>
<organism evidence="2 3">
    <name type="scientific">Hymenobacter metallicola</name>
    <dbReference type="NCBI Taxonomy" id="2563114"/>
    <lineage>
        <taxon>Bacteria</taxon>
        <taxon>Pseudomonadati</taxon>
        <taxon>Bacteroidota</taxon>
        <taxon>Cytophagia</taxon>
        <taxon>Cytophagales</taxon>
        <taxon>Hymenobacteraceae</taxon>
        <taxon>Hymenobacter</taxon>
    </lineage>
</organism>
<protein>
    <submittedName>
        <fullName evidence="2">Uncharacterized protein</fullName>
    </submittedName>
</protein>
<dbReference type="RefSeq" id="WP_135394433.1">
    <property type="nucleotide sequence ID" value="NZ_SRMB01000001.1"/>
</dbReference>
<dbReference type="AlphaFoldDB" id="A0A4Z0QJM5"/>
<reference evidence="2 3" key="1">
    <citation type="submission" date="2019-04" db="EMBL/GenBank/DDBJ databases">
        <authorList>
            <person name="Feng G."/>
            <person name="Zhang J."/>
            <person name="Zhu H."/>
        </authorList>
    </citation>
    <scope>NUCLEOTIDE SEQUENCE [LARGE SCALE GENOMIC DNA]</scope>
    <source>
        <strain evidence="2 3">9PBR-1</strain>
    </source>
</reference>
<evidence type="ECO:0000256" key="1">
    <source>
        <dbReference type="SAM" id="MobiDB-lite"/>
    </source>
</evidence>
<comment type="caution">
    <text evidence="2">The sequence shown here is derived from an EMBL/GenBank/DDBJ whole genome shotgun (WGS) entry which is preliminary data.</text>
</comment>